<evidence type="ECO:0000256" key="1">
    <source>
        <dbReference type="SAM" id="SignalP"/>
    </source>
</evidence>
<gene>
    <name evidence="2" type="ORF">NP493_96g02033</name>
</gene>
<proteinExistence type="predicted"/>
<feature type="signal peptide" evidence="1">
    <location>
        <begin position="1"/>
        <end position="20"/>
    </location>
</feature>
<protein>
    <recommendedName>
        <fullName evidence="4">Secreted protein</fullName>
    </recommendedName>
</protein>
<evidence type="ECO:0008006" key="4">
    <source>
        <dbReference type="Google" id="ProtNLM"/>
    </source>
</evidence>
<evidence type="ECO:0000313" key="3">
    <source>
        <dbReference type="Proteomes" id="UP001209878"/>
    </source>
</evidence>
<keyword evidence="3" id="KW-1185">Reference proteome</keyword>
<keyword evidence="1" id="KW-0732">Signal</keyword>
<dbReference type="EMBL" id="JAODUO010000096">
    <property type="protein sequence ID" value="KAK2189797.1"/>
    <property type="molecule type" value="Genomic_DNA"/>
</dbReference>
<name>A0AAD9P869_RIDPI</name>
<reference evidence="2" key="1">
    <citation type="journal article" date="2023" name="Mol. Biol. Evol.">
        <title>Third-Generation Sequencing Reveals the Adaptive Role of the Epigenome in Three Deep-Sea Polychaetes.</title>
        <authorList>
            <person name="Perez M."/>
            <person name="Aroh O."/>
            <person name="Sun Y."/>
            <person name="Lan Y."/>
            <person name="Juniper S.K."/>
            <person name="Young C.R."/>
            <person name="Angers B."/>
            <person name="Qian P.Y."/>
        </authorList>
    </citation>
    <scope>NUCLEOTIDE SEQUENCE</scope>
    <source>
        <strain evidence="2">R07B-5</strain>
    </source>
</reference>
<dbReference type="Proteomes" id="UP001209878">
    <property type="component" value="Unassembled WGS sequence"/>
</dbReference>
<evidence type="ECO:0000313" key="2">
    <source>
        <dbReference type="EMBL" id="KAK2189797.1"/>
    </source>
</evidence>
<organism evidence="2 3">
    <name type="scientific">Ridgeia piscesae</name>
    <name type="common">Tubeworm</name>
    <dbReference type="NCBI Taxonomy" id="27915"/>
    <lineage>
        <taxon>Eukaryota</taxon>
        <taxon>Metazoa</taxon>
        <taxon>Spiralia</taxon>
        <taxon>Lophotrochozoa</taxon>
        <taxon>Annelida</taxon>
        <taxon>Polychaeta</taxon>
        <taxon>Sedentaria</taxon>
        <taxon>Canalipalpata</taxon>
        <taxon>Sabellida</taxon>
        <taxon>Siboglinidae</taxon>
        <taxon>Ridgeia</taxon>
    </lineage>
</organism>
<feature type="chain" id="PRO_5042293926" description="Secreted protein" evidence="1">
    <location>
        <begin position="21"/>
        <end position="104"/>
    </location>
</feature>
<comment type="caution">
    <text evidence="2">The sequence shown here is derived from an EMBL/GenBank/DDBJ whole genome shotgun (WGS) entry which is preliminary data.</text>
</comment>
<accession>A0AAD9P869</accession>
<sequence length="104" mass="12407">MTRRFILKLNYLWISMITSAKSPRLVVFCTNIGQRIATTHKQDLIWYNSTTLLHYNFIFDNYAYMLLYQHVVARPSYTKCHAVETHSRHRQADLRAMYPVRVPV</sequence>
<dbReference type="AlphaFoldDB" id="A0AAD9P869"/>